<keyword evidence="10" id="KW-0472">Membrane</keyword>
<reference evidence="12 13" key="1">
    <citation type="journal article" date="2013" name="Genome Announc.">
        <title>Draft Genome Sequence of the Lignocellulose Decomposer Thermobifida fusca Strain TM51.</title>
        <authorList>
            <person name="Toth A."/>
            <person name="Barna T."/>
            <person name="Nagy I."/>
            <person name="Horvath B."/>
            <person name="Nagy I."/>
            <person name="Tancsics A."/>
            <person name="Kriszt B."/>
            <person name="Baka E."/>
            <person name="Fekete C."/>
            <person name="Kukolya J."/>
        </authorList>
    </citation>
    <scope>NUCLEOTIDE SEQUENCE [LARGE SCALE GENOMIC DNA]</scope>
    <source>
        <strain evidence="12 13">TM51</strain>
    </source>
</reference>
<proteinExistence type="predicted"/>
<dbReference type="Gene3D" id="3.30.565.10">
    <property type="entry name" value="Histidine kinase-like ATPase, C-terminal domain"/>
    <property type="match status" value="1"/>
</dbReference>
<dbReference type="CDD" id="cd16917">
    <property type="entry name" value="HATPase_UhpB-NarQ-NarX-like"/>
    <property type="match status" value="1"/>
</dbReference>
<name>A0A9P2T9E8_THEFU</name>
<feature type="transmembrane region" description="Helical" evidence="10">
    <location>
        <begin position="17"/>
        <end position="36"/>
    </location>
</feature>
<keyword evidence="10" id="KW-0812">Transmembrane</keyword>
<dbReference type="GO" id="GO:0046983">
    <property type="term" value="F:protein dimerization activity"/>
    <property type="evidence" value="ECO:0007669"/>
    <property type="project" value="InterPro"/>
</dbReference>
<dbReference type="InterPro" id="IPR050482">
    <property type="entry name" value="Sensor_HK_TwoCompSys"/>
</dbReference>
<evidence type="ECO:0000256" key="4">
    <source>
        <dbReference type="ARBA" id="ARBA00022679"/>
    </source>
</evidence>
<evidence type="ECO:0000256" key="9">
    <source>
        <dbReference type="SAM" id="Coils"/>
    </source>
</evidence>
<dbReference type="PROSITE" id="PS50109">
    <property type="entry name" value="HIS_KIN"/>
    <property type="match status" value="1"/>
</dbReference>
<protein>
    <recommendedName>
        <fullName evidence="2">histidine kinase</fullName>
        <ecNumber evidence="2">2.7.13.3</ecNumber>
    </recommendedName>
</protein>
<evidence type="ECO:0000256" key="2">
    <source>
        <dbReference type="ARBA" id="ARBA00012438"/>
    </source>
</evidence>
<evidence type="ECO:0000256" key="1">
    <source>
        <dbReference type="ARBA" id="ARBA00000085"/>
    </source>
</evidence>
<keyword evidence="9" id="KW-0175">Coiled coil</keyword>
<dbReference type="InterPro" id="IPR011712">
    <property type="entry name" value="Sig_transdc_His_kin_sub3_dim/P"/>
</dbReference>
<evidence type="ECO:0000313" key="13">
    <source>
        <dbReference type="Proteomes" id="UP000014184"/>
    </source>
</evidence>
<dbReference type="PANTHER" id="PTHR24421">
    <property type="entry name" value="NITRATE/NITRITE SENSOR PROTEIN NARX-RELATED"/>
    <property type="match status" value="1"/>
</dbReference>
<dbReference type="Gene3D" id="1.20.5.1930">
    <property type="match status" value="1"/>
</dbReference>
<feature type="transmembrane region" description="Helical" evidence="10">
    <location>
        <begin position="42"/>
        <end position="60"/>
    </location>
</feature>
<organism evidence="12 13">
    <name type="scientific">Thermobifida fusca TM51</name>
    <dbReference type="NCBI Taxonomy" id="1169414"/>
    <lineage>
        <taxon>Bacteria</taxon>
        <taxon>Bacillati</taxon>
        <taxon>Actinomycetota</taxon>
        <taxon>Actinomycetes</taxon>
        <taxon>Streptosporangiales</taxon>
        <taxon>Nocardiopsidaceae</taxon>
        <taxon>Thermobifida</taxon>
    </lineage>
</organism>
<evidence type="ECO:0000256" key="3">
    <source>
        <dbReference type="ARBA" id="ARBA00022553"/>
    </source>
</evidence>
<feature type="domain" description="Histidine kinase" evidence="11">
    <location>
        <begin position="204"/>
        <end position="394"/>
    </location>
</feature>
<dbReference type="Pfam" id="PF02518">
    <property type="entry name" value="HATPase_c"/>
    <property type="match status" value="1"/>
</dbReference>
<dbReference type="EC" id="2.7.13.3" evidence="2"/>
<dbReference type="EMBL" id="AOSG01000062">
    <property type="protein sequence ID" value="EOR70658.1"/>
    <property type="molecule type" value="Genomic_DNA"/>
</dbReference>
<evidence type="ECO:0000256" key="8">
    <source>
        <dbReference type="ARBA" id="ARBA00023012"/>
    </source>
</evidence>
<dbReference type="Proteomes" id="UP000014184">
    <property type="component" value="Unassembled WGS sequence"/>
</dbReference>
<dbReference type="RefSeq" id="WP_016189056.1">
    <property type="nucleotide sequence ID" value="NZ_AOSG01000062.1"/>
</dbReference>
<comment type="caution">
    <text evidence="12">The sequence shown here is derived from an EMBL/GenBank/DDBJ whole genome shotgun (WGS) entry which is preliminary data.</text>
</comment>
<dbReference type="GO" id="GO:0000155">
    <property type="term" value="F:phosphorelay sensor kinase activity"/>
    <property type="evidence" value="ECO:0007669"/>
    <property type="project" value="InterPro"/>
</dbReference>
<dbReference type="InterPro" id="IPR036890">
    <property type="entry name" value="HATPase_C_sf"/>
</dbReference>
<evidence type="ECO:0000256" key="7">
    <source>
        <dbReference type="ARBA" id="ARBA00022840"/>
    </source>
</evidence>
<keyword evidence="3" id="KW-0597">Phosphoprotein</keyword>
<evidence type="ECO:0000259" key="11">
    <source>
        <dbReference type="PROSITE" id="PS50109"/>
    </source>
</evidence>
<dbReference type="SMART" id="SM00387">
    <property type="entry name" value="HATPase_c"/>
    <property type="match status" value="1"/>
</dbReference>
<feature type="transmembrane region" description="Helical" evidence="10">
    <location>
        <begin position="127"/>
        <end position="149"/>
    </location>
</feature>
<dbReference type="Pfam" id="PF07730">
    <property type="entry name" value="HisKA_3"/>
    <property type="match status" value="1"/>
</dbReference>
<dbReference type="InterPro" id="IPR003594">
    <property type="entry name" value="HATPase_dom"/>
</dbReference>
<gene>
    <name evidence="12" type="ORF">TM51_11696</name>
</gene>
<evidence type="ECO:0000256" key="5">
    <source>
        <dbReference type="ARBA" id="ARBA00022741"/>
    </source>
</evidence>
<evidence type="ECO:0000256" key="6">
    <source>
        <dbReference type="ARBA" id="ARBA00022777"/>
    </source>
</evidence>
<keyword evidence="10" id="KW-1133">Transmembrane helix</keyword>
<dbReference type="InterPro" id="IPR005467">
    <property type="entry name" value="His_kinase_dom"/>
</dbReference>
<keyword evidence="7 12" id="KW-0067">ATP-binding</keyword>
<feature type="coiled-coil region" evidence="9">
    <location>
        <begin position="171"/>
        <end position="205"/>
    </location>
</feature>
<dbReference type="GO" id="GO:0016020">
    <property type="term" value="C:membrane"/>
    <property type="evidence" value="ECO:0007669"/>
    <property type="project" value="InterPro"/>
</dbReference>
<evidence type="ECO:0000313" key="12">
    <source>
        <dbReference type="EMBL" id="EOR70658.1"/>
    </source>
</evidence>
<keyword evidence="6" id="KW-0418">Kinase</keyword>
<comment type="catalytic activity">
    <reaction evidence="1">
        <text>ATP + protein L-histidine = ADP + protein N-phospho-L-histidine.</text>
        <dbReference type="EC" id="2.7.13.3"/>
    </reaction>
</comment>
<dbReference type="SUPFAM" id="SSF55874">
    <property type="entry name" value="ATPase domain of HSP90 chaperone/DNA topoisomerase II/histidine kinase"/>
    <property type="match status" value="1"/>
</dbReference>
<dbReference type="AlphaFoldDB" id="A0A9P2T9E8"/>
<keyword evidence="8" id="KW-0902">Two-component regulatory system</keyword>
<dbReference type="PANTHER" id="PTHR24421:SF10">
    <property type="entry name" value="NITRATE_NITRITE SENSOR PROTEIN NARQ"/>
    <property type="match status" value="1"/>
</dbReference>
<keyword evidence="4" id="KW-0808">Transferase</keyword>
<dbReference type="GO" id="GO:0005524">
    <property type="term" value="F:ATP binding"/>
    <property type="evidence" value="ECO:0007669"/>
    <property type="project" value="UniProtKB-KW"/>
</dbReference>
<keyword evidence="13" id="KW-1185">Reference proteome</keyword>
<evidence type="ECO:0000256" key="10">
    <source>
        <dbReference type="SAM" id="Phobius"/>
    </source>
</evidence>
<keyword evidence="5" id="KW-0547">Nucleotide-binding</keyword>
<accession>A0A9P2T9E8</accession>
<sequence length="403" mass="43172">MGTAADQKETPRERLAALARLLIQLRFLLTGVALLLLPPQQISAGVALALISYAVLSWLLSRYWGRFSAHVVRYPVLTVADILGSSAILAMSGLSGAFFLATVLTSATAGVLYGVRGVAGISALQILGYLAALFTYLGGLSTPTVTLWVTVQAIVIQPLLYPTAGYIGLRLRGLFEELAAEQERRRAAERAAAAAEERARLARDMHDSVAKTLHGAALAAQALPVWLRKDPERAEATAAQVVKAAETAAREARQLISDLREETSDTPIADQIAEVLREWSARTGVRTQLRSCDSPLPLMVTARHETIAILREALTNVHRHAHAATVTVELTTEASHLVMTIHDDGQGFDPEVPAPGHYGLVGMQERAIRAGGHLVIDSTPGEGTTLTVRLPLAPSCENSDLSQ</sequence>